<feature type="region of interest" description="Disordered" evidence="1">
    <location>
        <begin position="791"/>
        <end position="818"/>
    </location>
</feature>
<gene>
    <name evidence="7" type="primary">CDCP1</name>
</gene>
<name>A0A670Z916_PSETE</name>
<evidence type="ECO:0000256" key="1">
    <source>
        <dbReference type="SAM" id="MobiDB-lite"/>
    </source>
</evidence>
<reference evidence="7" key="1">
    <citation type="submission" date="2025-08" db="UniProtKB">
        <authorList>
            <consortium name="Ensembl"/>
        </authorList>
    </citation>
    <scope>IDENTIFICATION</scope>
</reference>
<reference evidence="7" key="2">
    <citation type="submission" date="2025-09" db="UniProtKB">
        <authorList>
            <consortium name="Ensembl"/>
        </authorList>
    </citation>
    <scope>IDENTIFICATION</scope>
</reference>
<dbReference type="InterPro" id="IPR056268">
    <property type="entry name" value="CUB_CDCP1_1st"/>
</dbReference>
<dbReference type="OMA" id="IACETGR"/>
<dbReference type="PANTHER" id="PTHR14477">
    <property type="entry name" value="CUB DOMAIN-CONTAINING PROTEIN 1"/>
    <property type="match status" value="1"/>
</dbReference>
<dbReference type="InterPro" id="IPR056965">
    <property type="entry name" value="CUB_CDCP1_4th"/>
</dbReference>
<evidence type="ECO:0000259" key="4">
    <source>
        <dbReference type="Pfam" id="PF23667"/>
    </source>
</evidence>
<evidence type="ECO:0000259" key="6">
    <source>
        <dbReference type="Pfam" id="PF25142"/>
    </source>
</evidence>
<dbReference type="Pfam" id="PF23668">
    <property type="entry name" value="CUB_CDCP1_2"/>
    <property type="match status" value="2"/>
</dbReference>
<feature type="domain" description="CDCP1 first CUB" evidence="4">
    <location>
        <begin position="64"/>
        <end position="132"/>
    </location>
</feature>
<feature type="domain" description="CDCP1 second and fifth CUB" evidence="5">
    <location>
        <begin position="461"/>
        <end position="555"/>
    </location>
</feature>
<keyword evidence="2" id="KW-1133">Transmembrane helix</keyword>
<evidence type="ECO:0000259" key="3">
    <source>
        <dbReference type="Pfam" id="PF23665"/>
    </source>
</evidence>
<feature type="transmembrane region" description="Helical" evidence="2">
    <location>
        <begin position="695"/>
        <end position="717"/>
    </location>
</feature>
<feature type="domain" description="CDCP1 third and sixth CUB" evidence="3">
    <location>
        <begin position="250"/>
        <end position="351"/>
    </location>
</feature>
<dbReference type="Proteomes" id="UP000472273">
    <property type="component" value="Unplaced"/>
</dbReference>
<protein>
    <submittedName>
        <fullName evidence="7">CUB domain containing protein 1</fullName>
    </submittedName>
</protein>
<organism evidence="7 8">
    <name type="scientific">Pseudonaja textilis</name>
    <name type="common">Eastern brown snake</name>
    <dbReference type="NCBI Taxonomy" id="8673"/>
    <lineage>
        <taxon>Eukaryota</taxon>
        <taxon>Metazoa</taxon>
        <taxon>Chordata</taxon>
        <taxon>Craniata</taxon>
        <taxon>Vertebrata</taxon>
        <taxon>Euteleostomi</taxon>
        <taxon>Lepidosauria</taxon>
        <taxon>Squamata</taxon>
        <taxon>Bifurcata</taxon>
        <taxon>Unidentata</taxon>
        <taxon>Episquamata</taxon>
        <taxon>Toxicofera</taxon>
        <taxon>Serpentes</taxon>
        <taxon>Colubroidea</taxon>
        <taxon>Elapidae</taxon>
        <taxon>Hydrophiinae</taxon>
        <taxon>Pseudonaja</taxon>
    </lineage>
</organism>
<dbReference type="InterPro" id="IPR056269">
    <property type="entry name" value="CUB_CDCP1_2nd_5th"/>
</dbReference>
<dbReference type="PANTHER" id="PTHR14477:SF1">
    <property type="entry name" value="CUB DOMAIN-CONTAINING PROTEIN 1"/>
    <property type="match status" value="1"/>
</dbReference>
<evidence type="ECO:0000313" key="7">
    <source>
        <dbReference type="Ensembl" id="ENSPTXP00000018343.1"/>
    </source>
</evidence>
<evidence type="ECO:0000259" key="5">
    <source>
        <dbReference type="Pfam" id="PF23668"/>
    </source>
</evidence>
<keyword evidence="8" id="KW-1185">Reference proteome</keyword>
<dbReference type="AlphaFoldDB" id="A0A670Z916"/>
<dbReference type="InterPro" id="IPR056266">
    <property type="entry name" value="CDCP1_CUB_3rd_6th"/>
</dbReference>
<feature type="domain" description="CDCP1 second and fifth CUB" evidence="5">
    <location>
        <begin position="140"/>
        <end position="243"/>
    </location>
</feature>
<feature type="domain" description="CDCP1 third and sixth CUB" evidence="3">
    <location>
        <begin position="570"/>
        <end position="683"/>
    </location>
</feature>
<sequence length="837" mass="94690">MVNLWHAWHTEPFLPACKGCPEEPHCACTRAPCQPADCWVSATHAWGGRGVSLYLFSLLILGAFEISLQLGENITVKIKPGFSSLNTCALHEGKKTHFSEKIIKPGQKFQFTFDCSTPEKYWSILVEKNIDCLSGPCPFGDVQFQPPGLPHLNRTFIWEAKANRRVGLELKFSPWLRQILPGDTCPDQIIYNIGSRLGKDRVHIGTFCRNGSVSRVKAQGDAILSLQLPWDSKLAASGVKLESRSSIQRLCIIESTFKGKLSATLMSANYPFGLPEDELMTWQFVLPSSLRADINFINYTKPNCERKYERVEYSLPDYFPDARVLPLDDVQPVNIPGSFNLSLYGCDQDDVNPGLLRLLFKVVVDYPKNEENVTYKIDLTHEKTNLTVYSKSSMNECLICVHSSRNCRPNVTLEYGRTYFVTFLCQNLENIRIIAEQSIVCWNARTCENLFFQLAVPSVLLQLPILIETFTWKIQALEAVNIEIRSSTLKLKQHIPNRDQRCNGSYSYIINGSNPGRSWSLGYFCPVGDIKKIQIKDNITITLKTFGKRWFNESNAQKGDLKLFFKPVLQEDCIFTLSPDPKSKIYVQTPNWLEGLLPFMSVYWNISVPPKQVAQLTFLNEKMGITCEKSRAFIYIKEQSARAVETVCRDDNVLPKTLNLRQHFWINITNCKPSAKQQLSLQFLVTFQKNSDVTIIIGVVTGGMAVLVIIGLLICCIKKKRKGKESHKPVVGVYNTNVNTLLPGRQGIFKKERKKNDSHVYAVIEDVMVYGHLLDNSARSEMAEVGVYRPFSGPVSTTPPSPPPIRKISKSLDQQESTNMLVTDSENYTFARTEVPL</sequence>
<dbReference type="Pfam" id="PF23665">
    <property type="entry name" value="CDCP1_CUB_6"/>
    <property type="match status" value="2"/>
</dbReference>
<dbReference type="Pfam" id="PF23667">
    <property type="entry name" value="CUB_CDCP1_1"/>
    <property type="match status" value="1"/>
</dbReference>
<keyword evidence="2" id="KW-0812">Transmembrane</keyword>
<dbReference type="Ensembl" id="ENSPTXT00000018895.1">
    <property type="protein sequence ID" value="ENSPTXP00000018343.1"/>
    <property type="gene ID" value="ENSPTXG00000012591.1"/>
</dbReference>
<dbReference type="Pfam" id="PF25142">
    <property type="entry name" value="CUB_CDCP1_4th"/>
    <property type="match status" value="1"/>
</dbReference>
<accession>A0A670Z916</accession>
<dbReference type="GeneTree" id="ENSGT00390000010209"/>
<feature type="domain" description="CDCP1 fourth CUB" evidence="6">
    <location>
        <begin position="375"/>
        <end position="456"/>
    </location>
</feature>
<evidence type="ECO:0000313" key="8">
    <source>
        <dbReference type="Proteomes" id="UP000472273"/>
    </source>
</evidence>
<evidence type="ECO:0000256" key="2">
    <source>
        <dbReference type="SAM" id="Phobius"/>
    </source>
</evidence>
<keyword evidence="2" id="KW-0472">Membrane</keyword>
<dbReference type="InterPro" id="IPR038811">
    <property type="entry name" value="CDCP1"/>
</dbReference>
<proteinExistence type="predicted"/>